<feature type="binding site" evidence="8">
    <location>
        <position position="154"/>
    </location>
    <ligand>
        <name>(R)-pantoate</name>
        <dbReference type="ChEBI" id="CHEBI:15980"/>
    </ligand>
</feature>
<dbReference type="OrthoDB" id="9773087at2"/>
<feature type="binding site" evidence="8">
    <location>
        <begin position="185"/>
        <end position="188"/>
    </location>
    <ligand>
        <name>ATP</name>
        <dbReference type="ChEBI" id="CHEBI:30616"/>
    </ligand>
</feature>
<proteinExistence type="inferred from homology"/>
<keyword evidence="10" id="KW-1185">Reference proteome</keyword>
<comment type="subunit">
    <text evidence="8">Homodimer.</text>
</comment>
<comment type="pathway">
    <text evidence="1 8">Cofactor biosynthesis; (R)-pantothenate biosynthesis; (R)-pantothenate from (R)-pantoate and beta-alanine: step 1/1.</text>
</comment>
<keyword evidence="8" id="KW-0963">Cytoplasm</keyword>
<feature type="active site" description="Proton donor" evidence="8">
    <location>
        <position position="38"/>
    </location>
</feature>
<dbReference type="UniPathway" id="UPA00028">
    <property type="reaction ID" value="UER00005"/>
</dbReference>
<dbReference type="PANTHER" id="PTHR21299">
    <property type="entry name" value="CYTIDYLATE KINASE/PANTOATE-BETA-ALANINE LIGASE"/>
    <property type="match status" value="1"/>
</dbReference>
<keyword evidence="5 8" id="KW-0547">Nucleotide-binding</keyword>
<comment type="subcellular location">
    <subcellularLocation>
        <location evidence="8">Cytoplasm</location>
    </subcellularLocation>
</comment>
<evidence type="ECO:0000256" key="3">
    <source>
        <dbReference type="ARBA" id="ARBA00022598"/>
    </source>
</evidence>
<reference evidence="9 10" key="1">
    <citation type="submission" date="2018-01" db="EMBL/GenBank/DDBJ databases">
        <authorList>
            <person name="Gaut B.S."/>
            <person name="Morton B.R."/>
            <person name="Clegg M.T."/>
            <person name="Duvall M.R."/>
        </authorList>
    </citation>
    <scope>NUCLEOTIDE SEQUENCE [LARGE SCALE GENOMIC DNA]</scope>
    <source>
        <strain evidence="9 10">HR-AV</strain>
    </source>
</reference>
<dbReference type="AlphaFoldDB" id="A0A2S5A4H1"/>
<sequence>MLQIITTRVKMQQIAVDLKAQGKSLGFVPTMGALHNGHLSLISRSIAENDVTVCSIFVNPTQFNDPADLDKYPRPIEADIEKLKSANCDYLFLPSVDEMYTKGETWHLELGYLETILEGAFRPGHYQGVTQIVKKLFDIVQPTRAYFGQKDYQQIMVILKMVEMFNIPVTIIRCPTVREEEGLAMSSRNVHLKEKEPQTALKLSEALAFIKSKTGKGSLPEVLKEAKDLINEAQIGLEYLVITDGATLKEISEWGQSAEPVALIAAKVGNTRLIDNMVLV</sequence>
<dbReference type="InterPro" id="IPR042176">
    <property type="entry name" value="Pantoate_ligase_C"/>
</dbReference>
<dbReference type="InterPro" id="IPR014729">
    <property type="entry name" value="Rossmann-like_a/b/a_fold"/>
</dbReference>
<dbReference type="Gene3D" id="3.40.50.620">
    <property type="entry name" value="HUPs"/>
    <property type="match status" value="1"/>
</dbReference>
<dbReference type="SUPFAM" id="SSF52374">
    <property type="entry name" value="Nucleotidylyl transferase"/>
    <property type="match status" value="1"/>
</dbReference>
<evidence type="ECO:0000256" key="6">
    <source>
        <dbReference type="ARBA" id="ARBA00022840"/>
    </source>
</evidence>
<evidence type="ECO:0000256" key="5">
    <source>
        <dbReference type="ARBA" id="ARBA00022741"/>
    </source>
</evidence>
<comment type="function">
    <text evidence="8">Catalyzes the condensation of pantoate with beta-alanine in an ATP-dependent reaction via a pantoyl-adenylate intermediate.</text>
</comment>
<dbReference type="GO" id="GO:0004592">
    <property type="term" value="F:pantoate-beta-alanine ligase activity"/>
    <property type="evidence" value="ECO:0007669"/>
    <property type="project" value="UniProtKB-UniRule"/>
</dbReference>
<comment type="miscellaneous">
    <text evidence="8">The reaction proceeds by a bi uni uni bi ping pong mechanism.</text>
</comment>
<dbReference type="PANTHER" id="PTHR21299:SF1">
    <property type="entry name" value="PANTOATE--BETA-ALANINE LIGASE"/>
    <property type="match status" value="1"/>
</dbReference>
<feature type="binding site" evidence="8">
    <location>
        <position position="177"/>
    </location>
    <ligand>
        <name>ATP</name>
        <dbReference type="ChEBI" id="CHEBI:30616"/>
    </ligand>
</feature>
<organism evidence="9 10">
    <name type="scientific">Solitalea longa</name>
    <dbReference type="NCBI Taxonomy" id="2079460"/>
    <lineage>
        <taxon>Bacteria</taxon>
        <taxon>Pseudomonadati</taxon>
        <taxon>Bacteroidota</taxon>
        <taxon>Sphingobacteriia</taxon>
        <taxon>Sphingobacteriales</taxon>
        <taxon>Sphingobacteriaceae</taxon>
        <taxon>Solitalea</taxon>
    </lineage>
</organism>
<evidence type="ECO:0000313" key="10">
    <source>
        <dbReference type="Proteomes" id="UP000236893"/>
    </source>
</evidence>
<comment type="caution">
    <text evidence="9">The sequence shown here is derived from an EMBL/GenBank/DDBJ whole genome shotgun (WGS) entry which is preliminary data.</text>
</comment>
<feature type="binding site" evidence="8">
    <location>
        <begin position="31"/>
        <end position="38"/>
    </location>
    <ligand>
        <name>ATP</name>
        <dbReference type="ChEBI" id="CHEBI:30616"/>
    </ligand>
</feature>
<dbReference type="EC" id="6.3.2.1" evidence="8"/>
<dbReference type="GO" id="GO:0015940">
    <property type="term" value="P:pantothenate biosynthetic process"/>
    <property type="evidence" value="ECO:0007669"/>
    <property type="project" value="UniProtKB-UniRule"/>
</dbReference>
<dbReference type="CDD" id="cd00560">
    <property type="entry name" value="PanC"/>
    <property type="match status" value="1"/>
</dbReference>
<comment type="similarity">
    <text evidence="2 8">Belongs to the pantothenate synthetase family.</text>
</comment>
<evidence type="ECO:0000256" key="4">
    <source>
        <dbReference type="ARBA" id="ARBA00022655"/>
    </source>
</evidence>
<evidence type="ECO:0000256" key="7">
    <source>
        <dbReference type="ARBA" id="ARBA00048258"/>
    </source>
</evidence>
<dbReference type="Gene3D" id="3.30.1300.10">
    <property type="entry name" value="Pantoate-beta-alanine ligase, C-terminal domain"/>
    <property type="match status" value="1"/>
</dbReference>
<comment type="catalytic activity">
    <reaction evidence="7 8">
        <text>(R)-pantoate + beta-alanine + ATP = (R)-pantothenate + AMP + diphosphate + H(+)</text>
        <dbReference type="Rhea" id="RHEA:10912"/>
        <dbReference type="ChEBI" id="CHEBI:15378"/>
        <dbReference type="ChEBI" id="CHEBI:15980"/>
        <dbReference type="ChEBI" id="CHEBI:29032"/>
        <dbReference type="ChEBI" id="CHEBI:30616"/>
        <dbReference type="ChEBI" id="CHEBI:33019"/>
        <dbReference type="ChEBI" id="CHEBI:57966"/>
        <dbReference type="ChEBI" id="CHEBI:456215"/>
        <dbReference type="EC" id="6.3.2.1"/>
    </reaction>
</comment>
<dbReference type="Proteomes" id="UP000236893">
    <property type="component" value="Unassembled WGS sequence"/>
</dbReference>
<keyword evidence="6 8" id="KW-0067">ATP-binding</keyword>
<dbReference type="InterPro" id="IPR003721">
    <property type="entry name" value="Pantoate_ligase"/>
</dbReference>
<feature type="binding site" evidence="8">
    <location>
        <position position="62"/>
    </location>
    <ligand>
        <name>(R)-pantoate</name>
        <dbReference type="ChEBI" id="CHEBI:15980"/>
    </ligand>
</feature>
<dbReference type="HAMAP" id="MF_00158">
    <property type="entry name" value="PanC"/>
    <property type="match status" value="1"/>
</dbReference>
<accession>A0A2S5A4H1</accession>
<name>A0A2S5A4H1_9SPHI</name>
<dbReference type="EMBL" id="PQVF01000005">
    <property type="protein sequence ID" value="POY37199.1"/>
    <property type="molecule type" value="Genomic_DNA"/>
</dbReference>
<evidence type="ECO:0000256" key="1">
    <source>
        <dbReference type="ARBA" id="ARBA00004990"/>
    </source>
</evidence>
<evidence type="ECO:0000256" key="2">
    <source>
        <dbReference type="ARBA" id="ARBA00009256"/>
    </source>
</evidence>
<protein>
    <recommendedName>
        <fullName evidence="8">Pantothenate synthetase</fullName>
        <shortName evidence="8">PS</shortName>
        <ecNumber evidence="8">6.3.2.1</ecNumber>
    </recommendedName>
    <alternativeName>
        <fullName evidence="8">Pantoate--beta-alanine ligase</fullName>
    </alternativeName>
    <alternativeName>
        <fullName evidence="8">Pantoate-activating enzyme</fullName>
    </alternativeName>
</protein>
<feature type="binding site" evidence="8">
    <location>
        <begin position="148"/>
        <end position="151"/>
    </location>
    <ligand>
        <name>ATP</name>
        <dbReference type="ChEBI" id="CHEBI:30616"/>
    </ligand>
</feature>
<evidence type="ECO:0000256" key="8">
    <source>
        <dbReference type="HAMAP-Rule" id="MF_00158"/>
    </source>
</evidence>
<dbReference type="GO" id="GO:0005524">
    <property type="term" value="F:ATP binding"/>
    <property type="evidence" value="ECO:0007669"/>
    <property type="project" value="UniProtKB-KW"/>
</dbReference>
<keyword evidence="3 8" id="KW-0436">Ligase</keyword>
<dbReference type="GO" id="GO:0005829">
    <property type="term" value="C:cytosol"/>
    <property type="evidence" value="ECO:0007669"/>
    <property type="project" value="TreeGrafter"/>
</dbReference>
<feature type="binding site" evidence="8">
    <location>
        <position position="62"/>
    </location>
    <ligand>
        <name>beta-alanine</name>
        <dbReference type="ChEBI" id="CHEBI:57966"/>
    </ligand>
</feature>
<evidence type="ECO:0000313" key="9">
    <source>
        <dbReference type="EMBL" id="POY37199.1"/>
    </source>
</evidence>
<keyword evidence="4 8" id="KW-0566">Pantothenate biosynthesis</keyword>
<dbReference type="NCBIfam" id="TIGR00018">
    <property type="entry name" value="panC"/>
    <property type="match status" value="1"/>
</dbReference>
<dbReference type="Pfam" id="PF02569">
    <property type="entry name" value="Pantoate_ligase"/>
    <property type="match status" value="1"/>
</dbReference>
<gene>
    <name evidence="8" type="primary">panC</name>
    <name evidence="9" type="ORF">C3K47_07475</name>
</gene>